<keyword evidence="10" id="KW-1185">Reference proteome</keyword>
<proteinExistence type="inferred from homology"/>
<dbReference type="GO" id="GO:0035999">
    <property type="term" value="P:tetrahydrofolate interconversion"/>
    <property type="evidence" value="ECO:0007669"/>
    <property type="project" value="UniProtKB-UniPathway"/>
</dbReference>
<dbReference type="Proteomes" id="UP000306985">
    <property type="component" value="Unassembled WGS sequence"/>
</dbReference>
<evidence type="ECO:0000256" key="4">
    <source>
        <dbReference type="ARBA" id="ARBA00022630"/>
    </source>
</evidence>
<organism evidence="9 10">
    <name type="scientific">Nakamurella flava</name>
    <dbReference type="NCBI Taxonomy" id="2576308"/>
    <lineage>
        <taxon>Bacteria</taxon>
        <taxon>Bacillati</taxon>
        <taxon>Actinomycetota</taxon>
        <taxon>Actinomycetes</taxon>
        <taxon>Nakamurellales</taxon>
        <taxon>Nakamurellaceae</taxon>
        <taxon>Nakamurella</taxon>
    </lineage>
</organism>
<dbReference type="GO" id="GO:0106312">
    <property type="term" value="F:methylenetetrahydrofolate reductase (NADH) activity"/>
    <property type="evidence" value="ECO:0007669"/>
    <property type="project" value="UniProtKB-EC"/>
</dbReference>
<dbReference type="GO" id="GO:0005829">
    <property type="term" value="C:cytosol"/>
    <property type="evidence" value="ECO:0007669"/>
    <property type="project" value="TreeGrafter"/>
</dbReference>
<reference evidence="9 10" key="1">
    <citation type="submission" date="2019-05" db="EMBL/GenBank/DDBJ databases">
        <title>Nakamurella sp. N5BH11, whole genome shotgun sequence.</title>
        <authorList>
            <person name="Tuo L."/>
        </authorList>
    </citation>
    <scope>NUCLEOTIDE SEQUENCE [LARGE SCALE GENOMIC DNA]</scope>
    <source>
        <strain evidence="9 10">N5BH11</strain>
    </source>
</reference>
<dbReference type="EMBL" id="SZZH01000007">
    <property type="protein sequence ID" value="TKV56388.1"/>
    <property type="molecule type" value="Genomic_DNA"/>
</dbReference>
<keyword evidence="6 8" id="KW-0560">Oxidoreductase</keyword>
<evidence type="ECO:0000313" key="9">
    <source>
        <dbReference type="EMBL" id="TKV56388.1"/>
    </source>
</evidence>
<comment type="catalytic activity">
    <reaction evidence="7">
        <text>(6S)-5-methyl-5,6,7,8-tetrahydrofolate + NAD(+) = (6R)-5,10-methylene-5,6,7,8-tetrahydrofolate + NADH + H(+)</text>
        <dbReference type="Rhea" id="RHEA:19821"/>
        <dbReference type="ChEBI" id="CHEBI:15378"/>
        <dbReference type="ChEBI" id="CHEBI:15636"/>
        <dbReference type="ChEBI" id="CHEBI:18608"/>
        <dbReference type="ChEBI" id="CHEBI:57540"/>
        <dbReference type="ChEBI" id="CHEBI:57945"/>
        <dbReference type="EC" id="1.5.1.54"/>
    </reaction>
    <physiologicalReaction direction="right-to-left" evidence="7">
        <dbReference type="Rhea" id="RHEA:19823"/>
    </physiologicalReaction>
</comment>
<comment type="caution">
    <text evidence="9">The sequence shown here is derived from an EMBL/GenBank/DDBJ whole genome shotgun (WGS) entry which is preliminary data.</text>
</comment>
<dbReference type="SUPFAM" id="SSF51730">
    <property type="entry name" value="FAD-linked oxidoreductase"/>
    <property type="match status" value="1"/>
</dbReference>
<accession>A0A4U6Q941</accession>
<keyword evidence="4 8" id="KW-0285">Flavoprotein</keyword>
<evidence type="ECO:0000256" key="7">
    <source>
        <dbReference type="ARBA" id="ARBA00048628"/>
    </source>
</evidence>
<dbReference type="Gene3D" id="3.20.20.220">
    <property type="match status" value="1"/>
</dbReference>
<dbReference type="RefSeq" id="WP_137451657.1">
    <property type="nucleotide sequence ID" value="NZ_SZZH01000007.1"/>
</dbReference>
<protein>
    <recommendedName>
        <fullName evidence="8">Methylenetetrahydrofolate reductase</fullName>
    </recommendedName>
</protein>
<comment type="cofactor">
    <cofactor evidence="1 8">
        <name>FAD</name>
        <dbReference type="ChEBI" id="CHEBI:57692"/>
    </cofactor>
</comment>
<evidence type="ECO:0000256" key="5">
    <source>
        <dbReference type="ARBA" id="ARBA00022827"/>
    </source>
</evidence>
<dbReference type="GO" id="GO:0009086">
    <property type="term" value="P:methionine biosynthetic process"/>
    <property type="evidence" value="ECO:0007669"/>
    <property type="project" value="TreeGrafter"/>
</dbReference>
<dbReference type="GO" id="GO:0071949">
    <property type="term" value="F:FAD binding"/>
    <property type="evidence" value="ECO:0007669"/>
    <property type="project" value="TreeGrafter"/>
</dbReference>
<evidence type="ECO:0000256" key="3">
    <source>
        <dbReference type="ARBA" id="ARBA00006743"/>
    </source>
</evidence>
<evidence type="ECO:0000256" key="1">
    <source>
        <dbReference type="ARBA" id="ARBA00001974"/>
    </source>
</evidence>
<sequence>MTQDNPTRTAADLLTGASLEMTGKDAPGLQEAADLLQPGTRINVTYLGTEDDALRLDGVRAVRQQGLVPVPHIAARRLRSVEGLAGYCRALAEADAIIEVLVVGGDPASPEGPFPDALSVIRSGVLTESGVRGVGVTGYPDGHPAIRPEILWAALDAKVAEVAAQGLEGSINTQFGFDATTVLAWLEQVRERGIDVPVRVGIPGPAGVKRLLGYAKRFGVGTSTSILRKYGLSMANLMSTAGPDRFVNQLADRYDPARHGDVALHFYTFGGLRATAQWIQETRR</sequence>
<keyword evidence="5 8" id="KW-0274">FAD</keyword>
<dbReference type="UniPathway" id="UPA00193"/>
<dbReference type="InterPro" id="IPR029041">
    <property type="entry name" value="FAD-linked_oxidoreductase-like"/>
</dbReference>
<dbReference type="InterPro" id="IPR003171">
    <property type="entry name" value="Mehydrof_redctse-like"/>
</dbReference>
<name>A0A4U6Q941_9ACTN</name>
<dbReference type="PANTHER" id="PTHR45754">
    <property type="entry name" value="METHYLENETETRAHYDROFOLATE REDUCTASE"/>
    <property type="match status" value="1"/>
</dbReference>
<comment type="similarity">
    <text evidence="3 8">Belongs to the methylenetetrahydrofolate reductase family.</text>
</comment>
<evidence type="ECO:0000256" key="8">
    <source>
        <dbReference type="RuleBase" id="RU003862"/>
    </source>
</evidence>
<evidence type="ECO:0000313" key="10">
    <source>
        <dbReference type="Proteomes" id="UP000306985"/>
    </source>
</evidence>
<gene>
    <name evidence="9" type="ORF">FDO65_20750</name>
</gene>
<dbReference type="PANTHER" id="PTHR45754:SF3">
    <property type="entry name" value="METHYLENETETRAHYDROFOLATE REDUCTASE (NADPH)"/>
    <property type="match status" value="1"/>
</dbReference>
<evidence type="ECO:0000256" key="2">
    <source>
        <dbReference type="ARBA" id="ARBA00004777"/>
    </source>
</evidence>
<evidence type="ECO:0000256" key="6">
    <source>
        <dbReference type="ARBA" id="ARBA00023002"/>
    </source>
</evidence>
<dbReference type="Pfam" id="PF02219">
    <property type="entry name" value="MTHFR"/>
    <property type="match status" value="1"/>
</dbReference>
<dbReference type="AlphaFoldDB" id="A0A4U6Q941"/>
<comment type="pathway">
    <text evidence="2 8">One-carbon metabolism; tetrahydrofolate interconversion.</text>
</comment>
<dbReference type="OrthoDB" id="9812555at2"/>